<evidence type="ECO:0000313" key="4">
    <source>
        <dbReference type="EMBL" id="MFI9102242.1"/>
    </source>
</evidence>
<feature type="transmembrane region" description="Helical" evidence="2">
    <location>
        <begin position="74"/>
        <end position="95"/>
    </location>
</feature>
<keyword evidence="2" id="KW-0812">Transmembrane</keyword>
<dbReference type="EMBL" id="JBITYG010000004">
    <property type="protein sequence ID" value="MFI9102242.1"/>
    <property type="molecule type" value="Genomic_DNA"/>
</dbReference>
<sequence length="1005" mass="106665">MPSTTVPDRHPETADRSSRPTPGSGSAGDRFRKTGPTGSRPTAPGFRPDIEGLRAVAVLAVLAFHAELPGLTGGFVGVDIFFVISGYLITGLLIREAATTGRIRLGEFFSRRARRLLPSAAVVLGATALAAAWLTVPLRRTDLEYDVLAAALSTANWRFVSQQTDYLAAGRDPSPLLHFWSLAVEEQFYLFWGPLLALIVFAVLRTSRRGRAVRSAVFAVTALLTLGSFLLALHWTHTSVSLAYLGTPSRAWQFGVGALLALTPWHRLRGLSLIRLLSGWAGATALVCCVVRYDGATPYPGYAALVPTLATAAVILAGTGGADTTDGATAYGVGRILSGRVPRAIGRLSYTLYLWHWPVLVLAEARLGTLGWPARAALTAASALPALATMRWVEQPLRRSRTVSEFPRRGLALGIAAVVLPVVLALVVGTGTMNLLASAPAFDPKGLPPGAADGRSLLLRTGTPLEDGPPVPGAVQARKDFPPDGACEVAPTATTSPPCLFGATASPDRIVLLGDSHAGQWFSPLLGIAAQRGWALQELVKQGCPLPQLTVRNPQLGRTYTECDTWRADSLSRLRQGPKPRLVVVASLNRYTDDQQLLAAAWEKTLSPLRTLGVPIVYIQDTPIPGTDIPACVSGHTKDPEACAFDRAAAQWPDPLAASIAAGRLPGVRAVEVNSVLCPGAGATCPAVLERILLYRDDAHLTNVAATVLAPRLERLLTEAGGLPDHDAVPSGRWTELLRDDFEGPAGSRPSASKWQYDLGTCYPGCPAAQWGTGEIETMTDSTDNVRLDGKGALEIVPRLRNGRWSSGRIESKRSDYAPPPGGVLRIEASIALPDVTGPAAAGYWPAFWTLGSGLRNGYTGWPAIGELDIMENVNGRDSVFGTMHCGTLQGGPCKEPQGLGSGDRSCPDCRTGFHSYAVEVDLTAGAEQVRWYLDGREYHKVTAAQMDPKTWDDAVHHGLFLILNVAVGGNLPAALGAPAGPATEPGHPMRVQYVSVSARGAARS</sequence>
<dbReference type="RefSeq" id="WP_399649620.1">
    <property type="nucleotide sequence ID" value="NZ_JBITYG010000004.1"/>
</dbReference>
<name>A0ABW8C8W7_9ACTN</name>
<evidence type="ECO:0000259" key="3">
    <source>
        <dbReference type="PROSITE" id="PS51762"/>
    </source>
</evidence>
<feature type="transmembrane region" description="Helical" evidence="2">
    <location>
        <begin position="216"/>
        <end position="236"/>
    </location>
</feature>
<feature type="transmembrane region" description="Helical" evidence="2">
    <location>
        <begin position="369"/>
        <end position="390"/>
    </location>
</feature>
<evidence type="ECO:0000256" key="1">
    <source>
        <dbReference type="SAM" id="MobiDB-lite"/>
    </source>
</evidence>
<keyword evidence="5" id="KW-1185">Reference proteome</keyword>
<keyword evidence="4" id="KW-0012">Acyltransferase</keyword>
<dbReference type="InterPro" id="IPR050879">
    <property type="entry name" value="Acyltransferase_3"/>
</dbReference>
<feature type="transmembrane region" description="Helical" evidence="2">
    <location>
        <begin position="411"/>
        <end position="437"/>
    </location>
</feature>
<feature type="transmembrane region" description="Helical" evidence="2">
    <location>
        <begin position="187"/>
        <end position="204"/>
    </location>
</feature>
<comment type="caution">
    <text evidence="4">The sequence shown here is derived from an EMBL/GenBank/DDBJ whole genome shotgun (WGS) entry which is preliminary data.</text>
</comment>
<organism evidence="4 5">
    <name type="scientific">Streptomyces fildesensis</name>
    <dbReference type="NCBI Taxonomy" id="375757"/>
    <lineage>
        <taxon>Bacteria</taxon>
        <taxon>Bacillati</taxon>
        <taxon>Actinomycetota</taxon>
        <taxon>Actinomycetes</taxon>
        <taxon>Kitasatosporales</taxon>
        <taxon>Streptomycetaceae</taxon>
        <taxon>Streptomyces</taxon>
    </lineage>
</organism>
<dbReference type="InterPro" id="IPR000757">
    <property type="entry name" value="Beta-glucanase-like"/>
</dbReference>
<dbReference type="PANTHER" id="PTHR23028:SF53">
    <property type="entry name" value="ACYL_TRANSF_3 DOMAIN-CONTAINING PROTEIN"/>
    <property type="match status" value="1"/>
</dbReference>
<feature type="domain" description="GH16" evidence="3">
    <location>
        <begin position="718"/>
        <end position="1005"/>
    </location>
</feature>
<feature type="transmembrane region" description="Helical" evidence="2">
    <location>
        <begin position="274"/>
        <end position="293"/>
    </location>
</feature>
<feature type="region of interest" description="Disordered" evidence="1">
    <location>
        <begin position="1"/>
        <end position="46"/>
    </location>
</feature>
<evidence type="ECO:0000256" key="2">
    <source>
        <dbReference type="SAM" id="Phobius"/>
    </source>
</evidence>
<dbReference type="InterPro" id="IPR043968">
    <property type="entry name" value="SGNH"/>
</dbReference>
<dbReference type="GO" id="GO:0016746">
    <property type="term" value="F:acyltransferase activity"/>
    <property type="evidence" value="ECO:0007669"/>
    <property type="project" value="UniProtKB-KW"/>
</dbReference>
<feature type="compositionally biased region" description="Basic and acidic residues" evidence="1">
    <location>
        <begin position="7"/>
        <end position="18"/>
    </location>
</feature>
<protein>
    <submittedName>
        <fullName evidence="4">Acyltransferase family protein</fullName>
    </submittedName>
</protein>
<evidence type="ECO:0000313" key="5">
    <source>
        <dbReference type="Proteomes" id="UP001614394"/>
    </source>
</evidence>
<reference evidence="4 5" key="1">
    <citation type="submission" date="2024-10" db="EMBL/GenBank/DDBJ databases">
        <title>The Natural Products Discovery Center: Release of the First 8490 Sequenced Strains for Exploring Actinobacteria Biosynthetic Diversity.</title>
        <authorList>
            <person name="Kalkreuter E."/>
            <person name="Kautsar S.A."/>
            <person name="Yang D."/>
            <person name="Bader C.D."/>
            <person name="Teijaro C.N."/>
            <person name="Fluegel L."/>
            <person name="Davis C.M."/>
            <person name="Simpson J.R."/>
            <person name="Lauterbach L."/>
            <person name="Steele A.D."/>
            <person name="Gui C."/>
            <person name="Meng S."/>
            <person name="Li G."/>
            <person name="Viehrig K."/>
            <person name="Ye F."/>
            <person name="Su P."/>
            <person name="Kiefer A.F."/>
            <person name="Nichols A."/>
            <person name="Cepeda A.J."/>
            <person name="Yan W."/>
            <person name="Fan B."/>
            <person name="Jiang Y."/>
            <person name="Adhikari A."/>
            <person name="Zheng C.-J."/>
            <person name="Schuster L."/>
            <person name="Cowan T.M."/>
            <person name="Smanski M.J."/>
            <person name="Chevrette M.G."/>
            <person name="De Carvalho L.P.S."/>
            <person name="Shen B."/>
        </authorList>
    </citation>
    <scope>NUCLEOTIDE SEQUENCE [LARGE SCALE GENOMIC DNA]</scope>
    <source>
        <strain evidence="4 5">NPDC053399</strain>
    </source>
</reference>
<dbReference type="InterPro" id="IPR013320">
    <property type="entry name" value="ConA-like_dom_sf"/>
</dbReference>
<dbReference type="Pfam" id="PF19040">
    <property type="entry name" value="SGNH"/>
    <property type="match status" value="1"/>
</dbReference>
<proteinExistence type="predicted"/>
<dbReference type="Pfam" id="PF01757">
    <property type="entry name" value="Acyl_transf_3"/>
    <property type="match status" value="1"/>
</dbReference>
<dbReference type="InterPro" id="IPR002656">
    <property type="entry name" value="Acyl_transf_3_dom"/>
</dbReference>
<feature type="transmembrane region" description="Helical" evidence="2">
    <location>
        <begin position="299"/>
        <end position="323"/>
    </location>
</feature>
<feature type="transmembrane region" description="Helical" evidence="2">
    <location>
        <begin position="116"/>
        <end position="136"/>
    </location>
</feature>
<keyword evidence="4" id="KW-0808">Transferase</keyword>
<dbReference type="Pfam" id="PF26113">
    <property type="entry name" value="GH16_XgeA"/>
    <property type="match status" value="1"/>
</dbReference>
<keyword evidence="2" id="KW-0472">Membrane</keyword>
<dbReference type="PROSITE" id="PS51762">
    <property type="entry name" value="GH16_2"/>
    <property type="match status" value="1"/>
</dbReference>
<dbReference type="Gene3D" id="2.60.120.200">
    <property type="match status" value="1"/>
</dbReference>
<dbReference type="PANTHER" id="PTHR23028">
    <property type="entry name" value="ACETYLTRANSFERASE"/>
    <property type="match status" value="1"/>
</dbReference>
<dbReference type="Proteomes" id="UP001614394">
    <property type="component" value="Unassembled WGS sequence"/>
</dbReference>
<dbReference type="CDD" id="cd02182">
    <property type="entry name" value="GH16_Strep_laminarinase_like"/>
    <property type="match status" value="1"/>
</dbReference>
<gene>
    <name evidence="4" type="ORF">ACIGXA_17115</name>
</gene>
<accession>A0ABW8C8W7</accession>
<dbReference type="SUPFAM" id="SSF49899">
    <property type="entry name" value="Concanavalin A-like lectins/glucanases"/>
    <property type="match status" value="1"/>
</dbReference>
<keyword evidence="2" id="KW-1133">Transmembrane helix</keyword>